<evidence type="ECO:0000256" key="8">
    <source>
        <dbReference type="ARBA" id="ARBA00023128"/>
    </source>
</evidence>
<feature type="coiled-coil region" evidence="10">
    <location>
        <begin position="708"/>
        <end position="740"/>
    </location>
</feature>
<keyword evidence="3" id="KW-0547">Nucleotide-binding</keyword>
<dbReference type="GO" id="GO:0000965">
    <property type="term" value="P:mitochondrial RNA 3'-end processing"/>
    <property type="evidence" value="ECO:0007669"/>
    <property type="project" value="TreeGrafter"/>
</dbReference>
<comment type="catalytic activity">
    <reaction evidence="9">
        <text>ATP + H2O = ADP + phosphate + H(+)</text>
        <dbReference type="Rhea" id="RHEA:13065"/>
        <dbReference type="ChEBI" id="CHEBI:15377"/>
        <dbReference type="ChEBI" id="CHEBI:15378"/>
        <dbReference type="ChEBI" id="CHEBI:30616"/>
        <dbReference type="ChEBI" id="CHEBI:43474"/>
        <dbReference type="ChEBI" id="CHEBI:456216"/>
        <dbReference type="EC" id="3.6.4.13"/>
    </reaction>
</comment>
<evidence type="ECO:0000313" key="13">
    <source>
        <dbReference type="Proteomes" id="UP000504637"/>
    </source>
</evidence>
<gene>
    <name evidence="14" type="ORF">K489DRAFT_381653</name>
</gene>
<dbReference type="Proteomes" id="UP000504637">
    <property type="component" value="Unplaced"/>
</dbReference>
<feature type="region of interest" description="Disordered" evidence="11">
    <location>
        <begin position="742"/>
        <end position="814"/>
    </location>
</feature>
<dbReference type="SUPFAM" id="SSF52540">
    <property type="entry name" value="P-loop containing nucleoside triphosphate hydrolases"/>
    <property type="match status" value="1"/>
</dbReference>
<dbReference type="InterPro" id="IPR027417">
    <property type="entry name" value="P-loop_NTPase"/>
</dbReference>
<reference evidence="14" key="1">
    <citation type="submission" date="2020-01" db="EMBL/GenBank/DDBJ databases">
        <authorList>
            <consortium name="DOE Joint Genome Institute"/>
            <person name="Haridas S."/>
            <person name="Albert R."/>
            <person name="Binder M."/>
            <person name="Bloem J."/>
            <person name="Labutti K."/>
            <person name="Salamov A."/>
            <person name="Andreopoulos B."/>
            <person name="Baker S.E."/>
            <person name="Barry K."/>
            <person name="Bills G."/>
            <person name="Bluhm B.H."/>
            <person name="Cannon C."/>
            <person name="Castanera R."/>
            <person name="Culley D.E."/>
            <person name="Daum C."/>
            <person name="Ezra D."/>
            <person name="Gonzalez J.B."/>
            <person name="Henrissat B."/>
            <person name="Kuo A."/>
            <person name="Liang C."/>
            <person name="Lipzen A."/>
            <person name="Lutzoni F."/>
            <person name="Magnuson J."/>
            <person name="Mondo S."/>
            <person name="Nolan M."/>
            <person name="Ohm R."/>
            <person name="Pangilinan J."/>
            <person name="Park H.-J."/>
            <person name="Ramirez L."/>
            <person name="Alfaro M."/>
            <person name="Sun H."/>
            <person name="Tritt A."/>
            <person name="Yoshinaga Y."/>
            <person name="Zwiers L.-H."/>
            <person name="Turgeon B.G."/>
            <person name="Goodwin S.B."/>
            <person name="Spatafora J.W."/>
            <person name="Crous P.W."/>
            <person name="Grigoriev I.V."/>
        </authorList>
    </citation>
    <scope>NUCLEOTIDE SEQUENCE</scope>
    <source>
        <strain evidence="14">CBS 342.82</strain>
    </source>
</reference>
<evidence type="ECO:0000256" key="6">
    <source>
        <dbReference type="ARBA" id="ARBA00022840"/>
    </source>
</evidence>
<dbReference type="OrthoDB" id="6692397at2759"/>
<dbReference type="InterPro" id="IPR055206">
    <property type="entry name" value="DEXQc_SUV3"/>
</dbReference>
<evidence type="ECO:0000313" key="14">
    <source>
        <dbReference type="RefSeq" id="XP_033458703.1"/>
    </source>
</evidence>
<keyword evidence="7" id="KW-0809">Transit peptide</keyword>
<dbReference type="InterPro" id="IPR044774">
    <property type="entry name" value="Suv3_DEXQc"/>
</dbReference>
<dbReference type="InterPro" id="IPR050699">
    <property type="entry name" value="RNA-DNA_Helicase"/>
</dbReference>
<dbReference type="CDD" id="cd17913">
    <property type="entry name" value="DEXQc_Suv3"/>
    <property type="match status" value="1"/>
</dbReference>
<evidence type="ECO:0000256" key="5">
    <source>
        <dbReference type="ARBA" id="ARBA00022806"/>
    </source>
</evidence>
<protein>
    <recommendedName>
        <fullName evidence="2">RNA helicase</fullName>
        <ecNumber evidence="2">3.6.4.13</ecNumber>
    </recommendedName>
</protein>
<dbReference type="SMART" id="SM00490">
    <property type="entry name" value="HELICc"/>
    <property type="match status" value="1"/>
</dbReference>
<dbReference type="PANTHER" id="PTHR12131:SF1">
    <property type="entry name" value="ATP-DEPENDENT RNA HELICASE SUPV3L1, MITOCHONDRIAL-RELATED"/>
    <property type="match status" value="1"/>
</dbReference>
<name>A0A6J3M421_9PEZI</name>
<dbReference type="Pfam" id="PF00271">
    <property type="entry name" value="Helicase_C"/>
    <property type="match status" value="1"/>
</dbReference>
<sequence>MEITRLIPAGLLGRRANVQSCNRCALRHKIVQLQQIRHRTSPKFTITKHSGGPRGRFQDVLRIAMQKVRSEMDGADFVRQKAATQSFSQIWNNFKMSIDQSVRHGGKGNLSRDLAEAYKHNKMDNMETYIRRAFYNHLFDGQFSEADVANQKKVADLRFPSEWYPRTRTMTRKVFLHVGPTNSGKTYQALQRLEQAESGVYAGPLRLLAHEVYSRMNAKGKKCLLLTGEEKRKPPDEGAESTDKMSDFNLISCTVEMFPTQRLVDVAVIDEIQMIGHEDRGWAWTQAFLGVRAEEVHLCGEERTVPMIEEICALIGDELVVNRYKRLSGLEMAPESLNGDLTKLRKGDCIVSFSVMGIHALKKQIEKATRKNVAIVYGSLPPETRAQQARLFNEPDNNFDFLVASDAIGMGLNLAIKRVIFESSAKFNGRTLRTLSVADTRQIGGRAGRFRTSIQVNETPVDPATVHAQAESAAASLTEGKAVAETSNLDVETPTKIALPVRKDESVGIVTTLDAVDYPIIKKNMASEPLPIVSAGILPPSHIVERFASYFPPRTPFSYMMTRLHELSQMHRRFHLCELKDVLWIADLIEPVEGLSVVERLTMCSVPASKTDVHLWKELLPALARVAGSQRAVTPADIEEMPLEVLEAPDHTDGREYLRDLERLHKGLVAYLWLGYRFSGVFLGRPMAIHAKELVEGRIERVLSKIKIDEAKRLAKKNERARAVAEAEAIEAAMRAAEVEDLVGPEPSFEGSATEIDSDAGIENSQIVSASDATGGNEPLGLAEEDLAEKIVKTSPKSEDADETAQPRVSSGSV</sequence>
<dbReference type="GO" id="GO:0016787">
    <property type="term" value="F:hydrolase activity"/>
    <property type="evidence" value="ECO:0007669"/>
    <property type="project" value="UniProtKB-KW"/>
</dbReference>
<keyword evidence="6" id="KW-0067">ATP-binding</keyword>
<evidence type="ECO:0000256" key="11">
    <source>
        <dbReference type="SAM" id="MobiDB-lite"/>
    </source>
</evidence>
<accession>A0A6J3M421</accession>
<organism evidence="14">
    <name type="scientific">Dissoconium aciculare CBS 342.82</name>
    <dbReference type="NCBI Taxonomy" id="1314786"/>
    <lineage>
        <taxon>Eukaryota</taxon>
        <taxon>Fungi</taxon>
        <taxon>Dikarya</taxon>
        <taxon>Ascomycota</taxon>
        <taxon>Pezizomycotina</taxon>
        <taxon>Dothideomycetes</taxon>
        <taxon>Dothideomycetidae</taxon>
        <taxon>Mycosphaerellales</taxon>
        <taxon>Dissoconiaceae</taxon>
        <taxon>Dissoconium</taxon>
    </lineage>
</organism>
<evidence type="ECO:0000256" key="4">
    <source>
        <dbReference type="ARBA" id="ARBA00022801"/>
    </source>
</evidence>
<evidence type="ECO:0000256" key="1">
    <source>
        <dbReference type="ARBA" id="ARBA00004173"/>
    </source>
</evidence>
<evidence type="ECO:0000256" key="9">
    <source>
        <dbReference type="ARBA" id="ARBA00047984"/>
    </source>
</evidence>
<dbReference type="AlphaFoldDB" id="A0A6J3M421"/>
<dbReference type="FunFam" id="3.40.50.300:FF:000269">
    <property type="entry name" value="ATP-dependent RNA helicase SUPV3L1, mitochondrial"/>
    <property type="match status" value="1"/>
</dbReference>
<evidence type="ECO:0000259" key="12">
    <source>
        <dbReference type="PROSITE" id="PS51194"/>
    </source>
</evidence>
<dbReference type="CDD" id="cd18805">
    <property type="entry name" value="SF2_C_suv3"/>
    <property type="match status" value="1"/>
</dbReference>
<evidence type="ECO:0000256" key="7">
    <source>
        <dbReference type="ARBA" id="ARBA00022946"/>
    </source>
</evidence>
<proteinExistence type="predicted"/>
<dbReference type="Pfam" id="PF12513">
    <property type="entry name" value="SUV3_C"/>
    <property type="match status" value="1"/>
</dbReference>
<reference evidence="14" key="2">
    <citation type="submission" date="2020-04" db="EMBL/GenBank/DDBJ databases">
        <authorList>
            <consortium name="NCBI Genome Project"/>
        </authorList>
    </citation>
    <scope>NUCLEOTIDE SEQUENCE</scope>
    <source>
        <strain evidence="14">CBS 342.82</strain>
    </source>
</reference>
<evidence type="ECO:0000256" key="2">
    <source>
        <dbReference type="ARBA" id="ARBA00012552"/>
    </source>
</evidence>
<reference evidence="14" key="3">
    <citation type="submission" date="2025-08" db="UniProtKB">
        <authorList>
            <consortium name="RefSeq"/>
        </authorList>
    </citation>
    <scope>IDENTIFICATION</scope>
    <source>
        <strain evidence="14">CBS 342.82</strain>
    </source>
</reference>
<comment type="subcellular location">
    <subcellularLocation>
        <location evidence="1">Mitochondrion</location>
    </subcellularLocation>
</comment>
<keyword evidence="10" id="KW-0175">Coiled coil</keyword>
<dbReference type="Gene3D" id="3.40.50.300">
    <property type="entry name" value="P-loop containing nucleotide triphosphate hydrolases"/>
    <property type="match status" value="2"/>
</dbReference>
<keyword evidence="13" id="KW-1185">Reference proteome</keyword>
<dbReference type="Pfam" id="PF22527">
    <property type="entry name" value="DEXQc_Suv3"/>
    <property type="match status" value="1"/>
</dbReference>
<keyword evidence="4 14" id="KW-0378">Hydrolase</keyword>
<feature type="compositionally biased region" description="Basic and acidic residues" evidence="11">
    <location>
        <begin position="788"/>
        <end position="799"/>
    </location>
</feature>
<keyword evidence="5" id="KW-0347">Helicase</keyword>
<dbReference type="GO" id="GO:0045025">
    <property type="term" value="C:mitochondrial degradosome"/>
    <property type="evidence" value="ECO:0007669"/>
    <property type="project" value="TreeGrafter"/>
</dbReference>
<dbReference type="GO" id="GO:0005524">
    <property type="term" value="F:ATP binding"/>
    <property type="evidence" value="ECO:0007669"/>
    <property type="project" value="UniProtKB-KW"/>
</dbReference>
<dbReference type="PANTHER" id="PTHR12131">
    <property type="entry name" value="ATP-DEPENDENT RNA AND DNA HELICASE"/>
    <property type="match status" value="1"/>
</dbReference>
<dbReference type="EC" id="3.6.4.13" evidence="2"/>
<evidence type="ECO:0000256" key="3">
    <source>
        <dbReference type="ARBA" id="ARBA00022741"/>
    </source>
</evidence>
<dbReference type="RefSeq" id="XP_033458703.1">
    <property type="nucleotide sequence ID" value="XM_033605180.1"/>
</dbReference>
<feature type="domain" description="Helicase C-terminal" evidence="12">
    <location>
        <begin position="336"/>
        <end position="489"/>
    </location>
</feature>
<dbReference type="Gene3D" id="1.20.58.1080">
    <property type="match status" value="1"/>
</dbReference>
<dbReference type="InterPro" id="IPR001650">
    <property type="entry name" value="Helicase_C-like"/>
</dbReference>
<keyword evidence="8" id="KW-0496">Mitochondrion</keyword>
<feature type="compositionally biased region" description="Polar residues" evidence="11">
    <location>
        <begin position="763"/>
        <end position="774"/>
    </location>
</feature>
<dbReference type="GeneID" id="54362980"/>
<dbReference type="InterPro" id="IPR022192">
    <property type="entry name" value="SUV3_C"/>
</dbReference>
<evidence type="ECO:0000256" key="10">
    <source>
        <dbReference type="SAM" id="Coils"/>
    </source>
</evidence>
<dbReference type="GO" id="GO:0003724">
    <property type="term" value="F:RNA helicase activity"/>
    <property type="evidence" value="ECO:0007669"/>
    <property type="project" value="UniProtKB-EC"/>
</dbReference>
<dbReference type="PROSITE" id="PS51194">
    <property type="entry name" value="HELICASE_CTER"/>
    <property type="match status" value="1"/>
</dbReference>